<dbReference type="RefSeq" id="XP_018982537.1">
    <property type="nucleotide sequence ID" value="XM_019130059.1"/>
</dbReference>
<organism evidence="1 2">
    <name type="scientific">Babjeviella inositovora NRRL Y-12698</name>
    <dbReference type="NCBI Taxonomy" id="984486"/>
    <lineage>
        <taxon>Eukaryota</taxon>
        <taxon>Fungi</taxon>
        <taxon>Dikarya</taxon>
        <taxon>Ascomycota</taxon>
        <taxon>Saccharomycotina</taxon>
        <taxon>Pichiomycetes</taxon>
        <taxon>Serinales incertae sedis</taxon>
        <taxon>Babjeviella</taxon>
    </lineage>
</organism>
<dbReference type="GeneID" id="30147912"/>
<sequence length="57" mass="6250">MSSRRGSRDSAVVSGVLDCAWTAEITKHLTSAALRRTKPALHSVTYHGLKCQPDYGY</sequence>
<accession>A0A1E3QHN9</accession>
<reference evidence="2" key="1">
    <citation type="submission" date="2016-05" db="EMBL/GenBank/DDBJ databases">
        <title>Comparative genomics of biotechnologically important yeasts.</title>
        <authorList>
            <consortium name="DOE Joint Genome Institute"/>
            <person name="Riley R."/>
            <person name="Haridas S."/>
            <person name="Wolfe K.H."/>
            <person name="Lopes M.R."/>
            <person name="Hittinger C.T."/>
            <person name="Goker M."/>
            <person name="Salamov A."/>
            <person name="Wisecaver J."/>
            <person name="Long T.M."/>
            <person name="Aerts A.L."/>
            <person name="Barry K."/>
            <person name="Choi C."/>
            <person name="Clum A."/>
            <person name="Coughlan A.Y."/>
            <person name="Deshpande S."/>
            <person name="Douglass A.P."/>
            <person name="Hanson S.J."/>
            <person name="Klenk H.-P."/>
            <person name="Labutti K."/>
            <person name="Lapidus A."/>
            <person name="Lindquist E."/>
            <person name="Lipzen A."/>
            <person name="Meier-Kolthoff J.P."/>
            <person name="Ohm R.A."/>
            <person name="Otillar R.P."/>
            <person name="Pangilinan J."/>
            <person name="Peng Y."/>
            <person name="Rokas A."/>
            <person name="Rosa C.A."/>
            <person name="Scheuner C."/>
            <person name="Sibirny A.A."/>
            <person name="Slot J.C."/>
            <person name="Stielow J.B."/>
            <person name="Sun H."/>
            <person name="Kurtzman C.P."/>
            <person name="Blackwell M."/>
            <person name="Grigoriev I.V."/>
            <person name="Jeffries T.W."/>
        </authorList>
    </citation>
    <scope>NUCLEOTIDE SEQUENCE [LARGE SCALE GENOMIC DNA]</scope>
    <source>
        <strain evidence="2">NRRL Y-12698</strain>
    </source>
</reference>
<dbReference type="AlphaFoldDB" id="A0A1E3QHN9"/>
<name>A0A1E3QHN9_9ASCO</name>
<proteinExistence type="predicted"/>
<keyword evidence="2" id="KW-1185">Reference proteome</keyword>
<gene>
    <name evidence="1" type="ORF">BABINDRAFT_163714</name>
</gene>
<dbReference type="EMBL" id="KV454442">
    <property type="protein sequence ID" value="ODQ77209.1"/>
    <property type="molecule type" value="Genomic_DNA"/>
</dbReference>
<protein>
    <submittedName>
        <fullName evidence="1">Uncharacterized protein</fullName>
    </submittedName>
</protein>
<evidence type="ECO:0000313" key="1">
    <source>
        <dbReference type="EMBL" id="ODQ77209.1"/>
    </source>
</evidence>
<evidence type="ECO:0000313" key="2">
    <source>
        <dbReference type="Proteomes" id="UP000094336"/>
    </source>
</evidence>
<dbReference type="Proteomes" id="UP000094336">
    <property type="component" value="Unassembled WGS sequence"/>
</dbReference>